<dbReference type="InterPro" id="IPR053026">
    <property type="entry name" value="CDC42_GEF"/>
</dbReference>
<dbReference type="Pfam" id="PF15411">
    <property type="entry name" value="PH_10"/>
    <property type="match status" value="1"/>
</dbReference>
<dbReference type="OrthoDB" id="1594986at2759"/>
<dbReference type="PANTHER" id="PTHR47339">
    <property type="entry name" value="CELL DIVISION CONTROL PROTEIN 24"/>
    <property type="match status" value="1"/>
</dbReference>
<sequence>MSSFTPPIRTISSNTLGSMSSLTPSAPIGAASMVMNVKVTHKDSLYYICTSLMRRLKKVPGIKPYMELAYTRAEENAEKQALAISTATTSSTLDSNEISRTQSRKSGRTGVVADSARSRTLMSLSERSRKSQLSIASSTSSRDSEYGPMNHWNSTLFTFAAGVLPSQIPHDPVTPICNLFQQGAPLCLIFNVIRPEHKIDVVSSDDLKVCKMSVYQFLSACKLHLNIRDDELFPITSVFSDDIRNLLEVIHSVNLVLDLDPRFDVSPVEDQLVVSDERSKVVKELVESERKYVYDLETLCKYKDELMKKELISSDDINMLFPNLNEIVDFQRRILVGLECNAVVPSEYQRLGSVFVHAGVEGFQIYEAWSLFQNSAIEFITKEADSLMQSSSVIGSPYELQSFLIKPVQRLCKYPLLLKSLLKLSKETWPNYGELQDAYDIACEVGNTINEAQRKSENIQLLKRLQEQVVDWKGFSLSGVGELLYANVVMVKDLLNEGHSGEKEVHCYLFEHVIYLFKEHREKSGFLGGHRKSSGSAGTSSHHKSYGSDKNRNSGGTSSANRRLSLNGVVYINKIYRVTSSDTSPYFSAGQGHYLTLRWRGNRDTGGCVFKFRSEEHMGQWEAAILRLSGCTGGTPDYSYGSAPASAHQSTASIPESSTSYFSAASTVRHRTSSAGGNPSMPNTANGGVVNGGGYPSLPPVPLSGFPQLVSKKKRSVSSPAAYLPRVRTLSSSDLPPVPQYDNLSSKFSRMNISPSNLKFTQASVSYTSTPGGVGTYTSTPGSAGAHTGTPGGPVANGTAISQNPMAPPTSGIYKLQQFAPQHQENRRMSPAPKSAPPNVYSRRQRSVSSNRSFSPFDNRIRMRLVYGGDGECVHVSVNPDTTYGELTRILVDKLNYVMVADGVAKRFDASLIKLKFQDEDGDMIRFQDDADWAIAKDMLAEISDEERRILTLKVY</sequence>
<evidence type="ECO:0000259" key="2">
    <source>
        <dbReference type="PROSITE" id="PS50010"/>
    </source>
</evidence>
<dbReference type="SMART" id="SM00233">
    <property type="entry name" value="PH"/>
    <property type="match status" value="1"/>
</dbReference>
<dbReference type="Gene3D" id="2.30.29.30">
    <property type="entry name" value="Pleckstrin-homology domain (PH domain)/Phosphotyrosine-binding domain (PTB)"/>
    <property type="match status" value="1"/>
</dbReference>
<dbReference type="PROSITE" id="PS50010">
    <property type="entry name" value="DH_2"/>
    <property type="match status" value="1"/>
</dbReference>
<feature type="region of interest" description="Disordered" evidence="1">
    <location>
        <begin position="821"/>
        <end position="854"/>
    </location>
</feature>
<dbReference type="GO" id="GO:0005737">
    <property type="term" value="C:cytoplasm"/>
    <property type="evidence" value="ECO:0007669"/>
    <property type="project" value="TreeGrafter"/>
</dbReference>
<dbReference type="GO" id="GO:0000935">
    <property type="term" value="C:division septum"/>
    <property type="evidence" value="ECO:0007669"/>
    <property type="project" value="TreeGrafter"/>
</dbReference>
<protein>
    <recommendedName>
        <fullName evidence="6">Cell division control protein 24</fullName>
    </recommendedName>
</protein>
<dbReference type="SUPFAM" id="SSF48065">
    <property type="entry name" value="DBL homology domain (DH-domain)"/>
    <property type="match status" value="1"/>
</dbReference>
<evidence type="ECO:0000259" key="3">
    <source>
        <dbReference type="PROSITE" id="PS51745"/>
    </source>
</evidence>
<dbReference type="InterPro" id="IPR010481">
    <property type="entry name" value="Cdc24/Scd1_N"/>
</dbReference>
<dbReference type="GO" id="GO:0005085">
    <property type="term" value="F:guanyl-nucleotide exchange factor activity"/>
    <property type="evidence" value="ECO:0007669"/>
    <property type="project" value="InterPro"/>
</dbReference>
<evidence type="ECO:0000256" key="1">
    <source>
        <dbReference type="SAM" id="MobiDB-lite"/>
    </source>
</evidence>
<evidence type="ECO:0008006" key="6">
    <source>
        <dbReference type="Google" id="ProtNLM"/>
    </source>
</evidence>
<gene>
    <name evidence="4" type="ORF">BRETT_003599</name>
</gene>
<dbReference type="GO" id="GO:0043332">
    <property type="term" value="C:mating projection tip"/>
    <property type="evidence" value="ECO:0007669"/>
    <property type="project" value="TreeGrafter"/>
</dbReference>
<dbReference type="GO" id="GO:0030010">
    <property type="term" value="P:establishment of cell polarity"/>
    <property type="evidence" value="ECO:0007669"/>
    <property type="project" value="TreeGrafter"/>
</dbReference>
<dbReference type="AlphaFoldDB" id="A0A871R8P8"/>
<dbReference type="GO" id="GO:0031106">
    <property type="term" value="P:septin ring organization"/>
    <property type="evidence" value="ECO:0007669"/>
    <property type="project" value="TreeGrafter"/>
</dbReference>
<dbReference type="Gene3D" id="1.20.900.10">
    <property type="entry name" value="Dbl homology (DH) domain"/>
    <property type="match status" value="1"/>
</dbReference>
<dbReference type="PROSITE" id="PS51745">
    <property type="entry name" value="PB1"/>
    <property type="match status" value="1"/>
</dbReference>
<dbReference type="Gene3D" id="3.10.20.90">
    <property type="entry name" value="Phosphatidylinositol 3-kinase Catalytic Subunit, Chain A, domain 1"/>
    <property type="match status" value="1"/>
</dbReference>
<dbReference type="InterPro" id="IPR000219">
    <property type="entry name" value="DH_dom"/>
</dbReference>
<dbReference type="CDD" id="cd00160">
    <property type="entry name" value="RhoGEF"/>
    <property type="match status" value="1"/>
</dbReference>
<dbReference type="Pfam" id="PF06395">
    <property type="entry name" value="CDC24"/>
    <property type="match status" value="1"/>
</dbReference>
<dbReference type="SMART" id="SM00325">
    <property type="entry name" value="RhoGEF"/>
    <property type="match status" value="1"/>
</dbReference>
<reference evidence="4" key="2">
    <citation type="journal article" name="BMC Genomics">
        <title>New genome assemblies reveal patterns of domestication and adaptation across Brettanomyces (Dekkera) species.</title>
        <authorList>
            <person name="Roach M.J."/>
            <person name="Borneman A.R."/>
        </authorList>
    </citation>
    <scope>NUCLEOTIDE SEQUENCE</scope>
    <source>
        <strain evidence="4">UCD 2041</strain>
    </source>
</reference>
<organism evidence="4 5">
    <name type="scientific">Dekkera bruxellensis</name>
    <name type="common">Brettanomyces custersii</name>
    <dbReference type="NCBI Taxonomy" id="5007"/>
    <lineage>
        <taxon>Eukaryota</taxon>
        <taxon>Fungi</taxon>
        <taxon>Dikarya</taxon>
        <taxon>Ascomycota</taxon>
        <taxon>Saccharomycotina</taxon>
        <taxon>Pichiomycetes</taxon>
        <taxon>Pichiales</taxon>
        <taxon>Pichiaceae</taxon>
        <taxon>Brettanomyces</taxon>
    </lineage>
</organism>
<dbReference type="InterPro" id="IPR011993">
    <property type="entry name" value="PH-like_dom_sf"/>
</dbReference>
<feature type="compositionally biased region" description="Polar residues" evidence="1">
    <location>
        <begin position="118"/>
        <end position="141"/>
    </location>
</feature>
<dbReference type="Proteomes" id="UP000663131">
    <property type="component" value="Chromosome 6"/>
</dbReference>
<accession>A0A871R8P8</accession>
<feature type="domain" description="PB1" evidence="3">
    <location>
        <begin position="860"/>
        <end position="955"/>
    </location>
</feature>
<dbReference type="SUPFAM" id="SSF50729">
    <property type="entry name" value="PH domain-like"/>
    <property type="match status" value="1"/>
</dbReference>
<dbReference type="Pfam" id="PF00621">
    <property type="entry name" value="RhoGEF"/>
    <property type="match status" value="1"/>
</dbReference>
<feature type="region of interest" description="Disordered" evidence="1">
    <location>
        <begin position="528"/>
        <end position="561"/>
    </location>
</feature>
<dbReference type="PANTHER" id="PTHR47339:SF1">
    <property type="entry name" value="CELL DIVISION CONTROL PROTEIN 24"/>
    <property type="match status" value="1"/>
</dbReference>
<dbReference type="InterPro" id="IPR053793">
    <property type="entry name" value="PB1-like"/>
</dbReference>
<dbReference type="RefSeq" id="XP_041135945.1">
    <property type="nucleotide sequence ID" value="XM_041282106.1"/>
</dbReference>
<dbReference type="SUPFAM" id="SSF54277">
    <property type="entry name" value="CAD &amp; PB1 domains"/>
    <property type="match status" value="1"/>
</dbReference>
<dbReference type="InterPro" id="IPR035899">
    <property type="entry name" value="DBL_dom_sf"/>
</dbReference>
<feature type="region of interest" description="Disordered" evidence="1">
    <location>
        <begin position="92"/>
        <end position="146"/>
    </location>
</feature>
<dbReference type="CDD" id="cd05992">
    <property type="entry name" value="PB1"/>
    <property type="match status" value="1"/>
</dbReference>
<evidence type="ECO:0000313" key="4">
    <source>
        <dbReference type="EMBL" id="QOU19452.1"/>
    </source>
</evidence>
<dbReference type="GO" id="GO:0005634">
    <property type="term" value="C:nucleus"/>
    <property type="evidence" value="ECO:0007669"/>
    <property type="project" value="TreeGrafter"/>
</dbReference>
<dbReference type="InterPro" id="IPR001849">
    <property type="entry name" value="PH_domain"/>
</dbReference>
<name>A0A871R8P8_DEKBR</name>
<dbReference type="EMBL" id="CP063134">
    <property type="protein sequence ID" value="QOU19452.1"/>
    <property type="molecule type" value="Genomic_DNA"/>
</dbReference>
<reference evidence="4" key="1">
    <citation type="submission" date="2020-10" db="EMBL/GenBank/DDBJ databases">
        <authorList>
            <person name="Palmer J.M."/>
        </authorList>
    </citation>
    <scope>NUCLEOTIDE SEQUENCE</scope>
    <source>
        <strain evidence="4">UCD 2041</strain>
    </source>
</reference>
<dbReference type="GeneID" id="64575522"/>
<proteinExistence type="predicted"/>
<dbReference type="KEGG" id="bbrx:BRETT_003599"/>
<evidence type="ECO:0000313" key="5">
    <source>
        <dbReference type="Proteomes" id="UP000663131"/>
    </source>
</evidence>
<feature type="domain" description="DH" evidence="2">
    <location>
        <begin position="277"/>
        <end position="452"/>
    </location>
</feature>